<reference evidence="1 2" key="1">
    <citation type="submission" date="2019-03" db="EMBL/GenBank/DDBJ databases">
        <title>Single cell metagenomics reveals metabolic interactions within the superorganism composed of flagellate Streblomastix strix and complex community of Bacteroidetes bacteria on its surface.</title>
        <authorList>
            <person name="Treitli S.C."/>
            <person name="Kolisko M."/>
            <person name="Husnik F."/>
            <person name="Keeling P."/>
            <person name="Hampl V."/>
        </authorList>
    </citation>
    <scope>NUCLEOTIDE SEQUENCE [LARGE SCALE GENOMIC DNA]</scope>
    <source>
        <strain evidence="1">ST1C</strain>
    </source>
</reference>
<organism evidence="1 2">
    <name type="scientific">Streblomastix strix</name>
    <dbReference type="NCBI Taxonomy" id="222440"/>
    <lineage>
        <taxon>Eukaryota</taxon>
        <taxon>Metamonada</taxon>
        <taxon>Preaxostyla</taxon>
        <taxon>Oxymonadida</taxon>
        <taxon>Streblomastigidae</taxon>
        <taxon>Streblomastix</taxon>
    </lineage>
</organism>
<proteinExistence type="predicted"/>
<protein>
    <submittedName>
        <fullName evidence="1">Uncharacterized protein</fullName>
    </submittedName>
</protein>
<name>A0A5J4VSK1_9EUKA</name>
<dbReference type="AlphaFoldDB" id="A0A5J4VSK1"/>
<dbReference type="Proteomes" id="UP000324800">
    <property type="component" value="Unassembled WGS sequence"/>
</dbReference>
<gene>
    <name evidence="1" type="ORF">EZS28_019071</name>
</gene>
<dbReference type="EMBL" id="SNRW01005282">
    <property type="protein sequence ID" value="KAA6385400.1"/>
    <property type="molecule type" value="Genomic_DNA"/>
</dbReference>
<accession>A0A5J4VSK1</accession>
<comment type="caution">
    <text evidence="1">The sequence shown here is derived from an EMBL/GenBank/DDBJ whole genome shotgun (WGS) entry which is preliminary data.</text>
</comment>
<evidence type="ECO:0000313" key="2">
    <source>
        <dbReference type="Proteomes" id="UP000324800"/>
    </source>
</evidence>
<evidence type="ECO:0000313" key="1">
    <source>
        <dbReference type="EMBL" id="KAA6385400.1"/>
    </source>
</evidence>
<sequence>MSIFRERCKKENILMAKHKDLYYDLYVQNGMTSQSPKSDRNEREDADFMETVRERMSSPPKSFTYSQFRGGRTRLYGVVPGYTTTKCK</sequence>